<dbReference type="PIRSF" id="PIRSF015582">
    <property type="entry name" value="Cit_lyase_B"/>
    <property type="match status" value="1"/>
</dbReference>
<reference evidence="6 7" key="1">
    <citation type="submission" date="2018-05" db="EMBL/GenBank/DDBJ databases">
        <authorList>
            <person name="Zhang Y.-J."/>
        </authorList>
    </citation>
    <scope>NUCLEOTIDE SEQUENCE [LARGE SCALE GENOMIC DNA]</scope>
    <source>
        <strain evidence="6 7">CY04</strain>
    </source>
</reference>
<dbReference type="PANTHER" id="PTHR32308:SF10">
    <property type="entry name" value="CITRATE LYASE SUBUNIT BETA"/>
    <property type="match status" value="1"/>
</dbReference>
<accession>A0ABX0WGA3</accession>
<dbReference type="Proteomes" id="UP001429564">
    <property type="component" value="Unassembled WGS sequence"/>
</dbReference>
<comment type="caution">
    <text evidence="6">The sequence shown here is derived from an EMBL/GenBank/DDBJ whole genome shotgun (WGS) entry which is preliminary data.</text>
</comment>
<dbReference type="InterPro" id="IPR011206">
    <property type="entry name" value="Citrate_lyase_beta/mcl1/mcl2"/>
</dbReference>
<dbReference type="Gene3D" id="3.20.20.60">
    <property type="entry name" value="Phosphoenolpyruvate-binding domains"/>
    <property type="match status" value="1"/>
</dbReference>
<dbReference type="GO" id="GO:0016829">
    <property type="term" value="F:lyase activity"/>
    <property type="evidence" value="ECO:0007669"/>
    <property type="project" value="UniProtKB-KW"/>
</dbReference>
<dbReference type="RefSeq" id="WP_167685981.1">
    <property type="nucleotide sequence ID" value="NZ_QHLQ01000039.1"/>
</dbReference>
<comment type="similarity">
    <text evidence="2">Belongs to the HpcH/HpaI aldolase family.</text>
</comment>
<keyword evidence="7" id="KW-1185">Reference proteome</keyword>
<feature type="domain" description="HpcH/HpaI aldolase/citrate lyase" evidence="5">
    <location>
        <begin position="8"/>
        <end position="215"/>
    </location>
</feature>
<keyword evidence="6" id="KW-0456">Lyase</keyword>
<organism evidence="6 7">
    <name type="scientific">Parasedimentitalea denitrificans</name>
    <dbReference type="NCBI Taxonomy" id="2211118"/>
    <lineage>
        <taxon>Bacteria</taxon>
        <taxon>Pseudomonadati</taxon>
        <taxon>Pseudomonadota</taxon>
        <taxon>Alphaproteobacteria</taxon>
        <taxon>Rhodobacterales</taxon>
        <taxon>Paracoccaceae</taxon>
        <taxon>Parasedimentitalea</taxon>
    </lineage>
</organism>
<evidence type="ECO:0000256" key="3">
    <source>
        <dbReference type="ARBA" id="ARBA00022723"/>
    </source>
</evidence>
<keyword evidence="3" id="KW-0479">Metal-binding</keyword>
<dbReference type="InterPro" id="IPR040442">
    <property type="entry name" value="Pyrv_kinase-like_dom_sf"/>
</dbReference>
<sequence length="273" mass="28849">MTIFETARSLLFVPADRPERFDKALNRGADGVIIDLEDAVAPIAKSAARADLADWLETTKADNICIRINDVAYPDHNLDLALASHPNVSAVMLPKVDGATCCCSVSAATGKPILALIETAKGLTMANEVAAVPTVFRLVLGTIDLALDLGIDGDTEHGVSLLDHARATLTIASRAAGISAPVDGVHTRIDDQTGLGLASTKAHGLGFTGMLAIHPGQIEVIHQAFLPTTDQTAWAQRVLENTANNPGAFRLDGQMIDAPVLAQARRVLERARE</sequence>
<dbReference type="SUPFAM" id="SSF51621">
    <property type="entry name" value="Phosphoenolpyruvate/pyruvate domain"/>
    <property type="match status" value="1"/>
</dbReference>
<name>A0ABX0WGA3_9RHOB</name>
<evidence type="ECO:0000313" key="7">
    <source>
        <dbReference type="Proteomes" id="UP001429564"/>
    </source>
</evidence>
<evidence type="ECO:0000256" key="2">
    <source>
        <dbReference type="ARBA" id="ARBA00005568"/>
    </source>
</evidence>
<protein>
    <submittedName>
        <fullName evidence="6">CoA ester lyase</fullName>
    </submittedName>
</protein>
<evidence type="ECO:0000256" key="1">
    <source>
        <dbReference type="ARBA" id="ARBA00001946"/>
    </source>
</evidence>
<evidence type="ECO:0000313" key="6">
    <source>
        <dbReference type="EMBL" id="NIZ63390.1"/>
    </source>
</evidence>
<dbReference type="Pfam" id="PF03328">
    <property type="entry name" value="HpcH_HpaI"/>
    <property type="match status" value="1"/>
</dbReference>
<evidence type="ECO:0000259" key="5">
    <source>
        <dbReference type="Pfam" id="PF03328"/>
    </source>
</evidence>
<proteinExistence type="inferred from homology"/>
<dbReference type="InterPro" id="IPR005000">
    <property type="entry name" value="Aldolase/citrate-lyase_domain"/>
</dbReference>
<dbReference type="EMBL" id="QHLQ01000039">
    <property type="protein sequence ID" value="NIZ63390.1"/>
    <property type="molecule type" value="Genomic_DNA"/>
</dbReference>
<comment type="cofactor">
    <cofactor evidence="1">
        <name>Mg(2+)</name>
        <dbReference type="ChEBI" id="CHEBI:18420"/>
    </cofactor>
</comment>
<gene>
    <name evidence="6" type="ORF">DL239_20710</name>
</gene>
<dbReference type="InterPro" id="IPR015813">
    <property type="entry name" value="Pyrv/PenolPyrv_kinase-like_dom"/>
</dbReference>
<dbReference type="PANTHER" id="PTHR32308">
    <property type="entry name" value="LYASE BETA SUBUNIT, PUTATIVE (AFU_ORTHOLOGUE AFUA_4G13030)-RELATED"/>
    <property type="match status" value="1"/>
</dbReference>
<keyword evidence="4" id="KW-0460">Magnesium</keyword>
<evidence type="ECO:0000256" key="4">
    <source>
        <dbReference type="ARBA" id="ARBA00022842"/>
    </source>
</evidence>